<dbReference type="Pfam" id="PF10221">
    <property type="entry name" value="Mat89Bb"/>
    <property type="match status" value="2"/>
</dbReference>
<proteinExistence type="inferred from homology"/>
<evidence type="ECO:0000256" key="4">
    <source>
        <dbReference type="ARBA" id="ARBA00022490"/>
    </source>
</evidence>
<dbReference type="EMBL" id="MTYJ01000048">
    <property type="protein sequence ID" value="OQV18598.1"/>
    <property type="molecule type" value="Genomic_DNA"/>
</dbReference>
<comment type="subcellular location">
    <subcellularLocation>
        <location evidence="2">Cytoplasm</location>
        <location evidence="2">Perinuclear region</location>
    </subcellularLocation>
    <subcellularLocation>
        <location evidence="1">Nucleus</location>
    </subcellularLocation>
</comment>
<dbReference type="GO" id="GO:0032039">
    <property type="term" value="C:integrator complex"/>
    <property type="evidence" value="ECO:0007669"/>
    <property type="project" value="TreeGrafter"/>
</dbReference>
<keyword evidence="4" id="KW-0963">Cytoplasm</keyword>
<evidence type="ECO:0000256" key="11">
    <source>
        <dbReference type="ARBA" id="ARBA00061603"/>
    </source>
</evidence>
<dbReference type="OrthoDB" id="5844105at2759"/>
<sequence length="629" mass="70889">MAGTPITNAFRTIILIENSATLWAHGPDPLEIDTPQKGRSGPNTELLPSVRWTWLTWAAEACFEYCRIGWDVHPDYQVSIFGCDENPEPIEVCPLEHEDRQPAARGPPPSHLRDLRLRMTRLMHLTKQPAGSTDQSLNRVFRRIRGLESEALLTVPMYYNNLDAVSADQPFYLRLILVTTSHDKQEMYTRIRTAVKDNNIGYLARYEVAVIAVGCSVVFAPVYEKIDQHEEIYVTWYGAATGNQLVDAFKTCLTWDLRLSRTIVSDIPMREDVKSGGSTSVSYNVELFHPCLVGESGQGRPGGEALRMKWMRPVKGAVPALVQVPNTQLVRASPSDPITRPTQCLVGYVLEGNAVLLESDRAGTTCKLFLCRGKISLQQLKTGTDRVIDDIPALSDLPGGRVSSYRAKEMVMLLSVNTLDLKSFPLQKTLFEKQAKLTSYFPIVYTDTIVYLLPQFMPLLEAITTVNPKDANWDAARQAIDEVLEMEKHNQTLPGIASHALLQSFASSQRKMESYAVTWAELDLLLESCSQRSLEHAQLRDYLCRVKRHIREDLKSLIKSRLKSRMYNGSVPAVSAKLLPSDVCSKKRKARPEFEGRLKWGRFGKIYQNLPKLDKNQRDDALIHASIEL</sequence>
<protein>
    <recommendedName>
        <fullName evidence="3">Protein asunder</fullName>
    </recommendedName>
    <alternativeName>
        <fullName evidence="10">Cell cycle regulator Mat89Bb</fullName>
    </alternativeName>
    <alternativeName>
        <fullName evidence="9">Set apart in position or space protein</fullName>
    </alternativeName>
</protein>
<dbReference type="GO" id="GO:0007346">
    <property type="term" value="P:regulation of mitotic cell cycle"/>
    <property type="evidence" value="ECO:0007669"/>
    <property type="project" value="TreeGrafter"/>
</dbReference>
<dbReference type="Proteomes" id="UP000192578">
    <property type="component" value="Unassembled WGS sequence"/>
</dbReference>
<accession>A0A1W0WTR3</accession>
<dbReference type="PANTHER" id="PTHR12955">
    <property type="entry name" value="SARCOMA ANTIGEN NY-SAR-95-RELATED"/>
    <property type="match status" value="1"/>
</dbReference>
<dbReference type="GO" id="GO:0051301">
    <property type="term" value="P:cell division"/>
    <property type="evidence" value="ECO:0007669"/>
    <property type="project" value="UniProtKB-KW"/>
</dbReference>
<reference evidence="14" key="1">
    <citation type="submission" date="2017-01" db="EMBL/GenBank/DDBJ databases">
        <title>Comparative genomics of anhydrobiosis in the tardigrade Hypsibius dujardini.</title>
        <authorList>
            <person name="Yoshida Y."/>
            <person name="Koutsovoulos G."/>
            <person name="Laetsch D."/>
            <person name="Stevens L."/>
            <person name="Kumar S."/>
            <person name="Horikawa D."/>
            <person name="Ishino K."/>
            <person name="Komine S."/>
            <person name="Tomita M."/>
            <person name="Blaxter M."/>
            <person name="Arakawa K."/>
        </authorList>
    </citation>
    <scope>NUCLEOTIDE SEQUENCE [LARGE SCALE GENOMIC DNA]</scope>
    <source>
        <strain evidence="14">Z151</strain>
    </source>
</reference>
<evidence type="ECO:0000256" key="8">
    <source>
        <dbReference type="ARBA" id="ARBA00023306"/>
    </source>
</evidence>
<keyword evidence="8" id="KW-0131">Cell cycle</keyword>
<evidence type="ECO:0000256" key="1">
    <source>
        <dbReference type="ARBA" id="ARBA00004123"/>
    </source>
</evidence>
<evidence type="ECO:0000256" key="10">
    <source>
        <dbReference type="ARBA" id="ARBA00032585"/>
    </source>
</evidence>
<evidence type="ECO:0000256" key="2">
    <source>
        <dbReference type="ARBA" id="ARBA00004556"/>
    </source>
</evidence>
<evidence type="ECO:0000313" key="14">
    <source>
        <dbReference type="Proteomes" id="UP000192578"/>
    </source>
</evidence>
<evidence type="ECO:0000256" key="12">
    <source>
        <dbReference type="ARBA" id="ARBA00065185"/>
    </source>
</evidence>
<name>A0A1W0WTR3_HYPEX</name>
<evidence type="ECO:0000256" key="6">
    <source>
        <dbReference type="ARBA" id="ARBA00022776"/>
    </source>
</evidence>
<evidence type="ECO:0000313" key="13">
    <source>
        <dbReference type="EMBL" id="OQV18598.1"/>
    </source>
</evidence>
<keyword evidence="7" id="KW-0539">Nucleus</keyword>
<dbReference type="InterPro" id="IPR019355">
    <property type="entry name" value="Cell_cycle_regulator_Mat89Bb"/>
</dbReference>
<dbReference type="AlphaFoldDB" id="A0A1W0WTR3"/>
<dbReference type="GO" id="GO:0051642">
    <property type="term" value="P:centrosome localization"/>
    <property type="evidence" value="ECO:0007669"/>
    <property type="project" value="TreeGrafter"/>
</dbReference>
<gene>
    <name evidence="13" type="ORF">BV898_07423</name>
</gene>
<comment type="caution">
    <text evidence="13">The sequence shown here is derived from an EMBL/GenBank/DDBJ whole genome shotgun (WGS) entry which is preliminary data.</text>
</comment>
<keyword evidence="5" id="KW-0132">Cell division</keyword>
<keyword evidence="14" id="KW-1185">Reference proteome</keyword>
<evidence type="ECO:0000256" key="9">
    <source>
        <dbReference type="ARBA" id="ARBA00030658"/>
    </source>
</evidence>
<comment type="similarity">
    <text evidence="11">Belongs to the Integrator subunit 13 family.</text>
</comment>
<evidence type="ECO:0000256" key="5">
    <source>
        <dbReference type="ARBA" id="ARBA00022618"/>
    </source>
</evidence>
<evidence type="ECO:0000256" key="3">
    <source>
        <dbReference type="ARBA" id="ARBA00020501"/>
    </source>
</evidence>
<keyword evidence="6" id="KW-0498">Mitosis</keyword>
<dbReference type="GO" id="GO:0048471">
    <property type="term" value="C:perinuclear region of cytoplasm"/>
    <property type="evidence" value="ECO:0007669"/>
    <property type="project" value="UniProtKB-SubCell"/>
</dbReference>
<dbReference type="PANTHER" id="PTHR12955:SF1">
    <property type="entry name" value="INTEGRATOR COMPLEX SUBUNIT 13"/>
    <property type="match status" value="1"/>
</dbReference>
<comment type="subunit">
    <text evidence="12">Belongs to the multiprotein complex Integrator, at least composed of IntS1, IntS2, IntS3, IntS4, omd/IntS5, IntS6, defl/IntS7, IntS8, IntS9, IntS10, IntS11, IntS12, asun/IntS13, IntS14 and IntS15. The core complex associates with protein phosphatase 2A subunits mts/PP2A and Pp2A-29B, to form the Integrator-PP2A (INTAC) complex.</text>
</comment>
<organism evidence="13 14">
    <name type="scientific">Hypsibius exemplaris</name>
    <name type="common">Freshwater tardigrade</name>
    <dbReference type="NCBI Taxonomy" id="2072580"/>
    <lineage>
        <taxon>Eukaryota</taxon>
        <taxon>Metazoa</taxon>
        <taxon>Ecdysozoa</taxon>
        <taxon>Tardigrada</taxon>
        <taxon>Eutardigrada</taxon>
        <taxon>Parachela</taxon>
        <taxon>Hypsibioidea</taxon>
        <taxon>Hypsibiidae</taxon>
        <taxon>Hypsibius</taxon>
    </lineage>
</organism>
<evidence type="ECO:0000256" key="7">
    <source>
        <dbReference type="ARBA" id="ARBA00023242"/>
    </source>
</evidence>